<dbReference type="RefSeq" id="WP_398279625.1">
    <property type="nucleotide sequence ID" value="NZ_JBITLV010000003.1"/>
</dbReference>
<sequence length="204" mass="21407">MTVEKSAGRRKTATHWKRFGLIAVPAFVVSGAMLAATGTGAVAASFAIAGTNFKIHANKLHGEGMTQYGTVDKTVDGKSQAVAVNAFKKVELYSLCQSMVIPTPVKDITIKLTAGSDTDPVEATNMVTDLDLLQGDVVFNNPRIGIDASTSDRGPVSGDKGAFSLDATSVDINDVDIQAWATTAGTFKLKGLKMTAAFGKDECF</sequence>
<gene>
    <name evidence="1" type="ORF">ACIB24_11110</name>
</gene>
<reference evidence="1 2" key="1">
    <citation type="submission" date="2024-10" db="EMBL/GenBank/DDBJ databases">
        <title>The Natural Products Discovery Center: Release of the First 8490 Sequenced Strains for Exploring Actinobacteria Biosynthetic Diversity.</title>
        <authorList>
            <person name="Kalkreuter E."/>
            <person name="Kautsar S.A."/>
            <person name="Yang D."/>
            <person name="Bader C.D."/>
            <person name="Teijaro C.N."/>
            <person name="Fluegel L."/>
            <person name="Davis C.M."/>
            <person name="Simpson J.R."/>
            <person name="Lauterbach L."/>
            <person name="Steele A.D."/>
            <person name="Gui C."/>
            <person name="Meng S."/>
            <person name="Li G."/>
            <person name="Viehrig K."/>
            <person name="Ye F."/>
            <person name="Su P."/>
            <person name="Kiefer A.F."/>
            <person name="Nichols A."/>
            <person name="Cepeda A.J."/>
            <person name="Yan W."/>
            <person name="Fan B."/>
            <person name="Jiang Y."/>
            <person name="Adhikari A."/>
            <person name="Zheng C.-J."/>
            <person name="Schuster L."/>
            <person name="Cowan T.M."/>
            <person name="Smanski M.J."/>
            <person name="Chevrette M.G."/>
            <person name="De Carvalho L.P.S."/>
            <person name="Shen B."/>
        </authorList>
    </citation>
    <scope>NUCLEOTIDE SEQUENCE [LARGE SCALE GENOMIC DNA]</scope>
    <source>
        <strain evidence="1 2">NPDC049639</strain>
    </source>
</reference>
<protein>
    <submittedName>
        <fullName evidence="1">DUF6230 family protein</fullName>
    </submittedName>
</protein>
<keyword evidence="2" id="KW-1185">Reference proteome</keyword>
<dbReference type="EMBL" id="JBITLV010000003">
    <property type="protein sequence ID" value="MFI7587612.1"/>
    <property type="molecule type" value="Genomic_DNA"/>
</dbReference>
<evidence type="ECO:0000313" key="2">
    <source>
        <dbReference type="Proteomes" id="UP001612915"/>
    </source>
</evidence>
<dbReference type="InterPro" id="IPR046198">
    <property type="entry name" value="DUF6230"/>
</dbReference>
<accession>A0ABW8APQ7</accession>
<proteinExistence type="predicted"/>
<dbReference type="Pfam" id="PF19741">
    <property type="entry name" value="DUF6230"/>
    <property type="match status" value="1"/>
</dbReference>
<evidence type="ECO:0000313" key="1">
    <source>
        <dbReference type="EMBL" id="MFI7587612.1"/>
    </source>
</evidence>
<organism evidence="1 2">
    <name type="scientific">Spongisporangium articulatum</name>
    <dbReference type="NCBI Taxonomy" id="3362603"/>
    <lineage>
        <taxon>Bacteria</taxon>
        <taxon>Bacillati</taxon>
        <taxon>Actinomycetota</taxon>
        <taxon>Actinomycetes</taxon>
        <taxon>Kineosporiales</taxon>
        <taxon>Kineosporiaceae</taxon>
        <taxon>Spongisporangium</taxon>
    </lineage>
</organism>
<dbReference type="Proteomes" id="UP001612915">
    <property type="component" value="Unassembled WGS sequence"/>
</dbReference>
<comment type="caution">
    <text evidence="1">The sequence shown here is derived from an EMBL/GenBank/DDBJ whole genome shotgun (WGS) entry which is preliminary data.</text>
</comment>
<name>A0ABW8APQ7_9ACTN</name>